<name>A0A239DWW3_9ACTN</name>
<dbReference type="InterPro" id="IPR014990">
    <property type="entry name" value="DUF1838"/>
</dbReference>
<dbReference type="Proteomes" id="UP000198282">
    <property type="component" value="Unassembled WGS sequence"/>
</dbReference>
<proteinExistence type="predicted"/>
<dbReference type="Pfam" id="PF08894">
    <property type="entry name" value="DUF1838"/>
    <property type="match status" value="1"/>
</dbReference>
<gene>
    <name evidence="1" type="ORF">SAMN05216276_100876</name>
</gene>
<protein>
    <recommendedName>
        <fullName evidence="3">DUF1838 domain-containing protein</fullName>
    </recommendedName>
</protein>
<reference evidence="1 2" key="1">
    <citation type="submission" date="2017-06" db="EMBL/GenBank/DDBJ databases">
        <authorList>
            <person name="Kim H.J."/>
            <person name="Triplett B.A."/>
        </authorList>
    </citation>
    <scope>NUCLEOTIDE SEQUENCE [LARGE SCALE GENOMIC DNA]</scope>
    <source>
        <strain evidence="1 2">CGMCC 4.2132</strain>
    </source>
</reference>
<accession>A0A239DWW3</accession>
<evidence type="ECO:0000313" key="1">
    <source>
        <dbReference type="EMBL" id="SNS36183.1"/>
    </source>
</evidence>
<sequence>MIDYPSGSPADDLRDLIRVRACADGTETVVWWTGDVYGWQPDDGPRHLFGFEGVNVGRARAVPGGYELLTREAAAYLDPRTREILQTWNNPLTGGEAEVMHVWNDPANQRWQEQGRFGPFRAPRVQIGDQVVFNVDVLLAYPSPLPAAEFPDHSAGDTYRAMELFQFFVPASELASDAASVPCTLSWTRVSPWLPWMELGARPGALVYHCRGAKLGGWDEVPDRFREHVAAYDPAFAHAPEDWSEPNETSWTAFRKRHPGSR</sequence>
<keyword evidence="2" id="KW-1185">Reference proteome</keyword>
<dbReference type="EMBL" id="FZOD01000008">
    <property type="protein sequence ID" value="SNS36183.1"/>
    <property type="molecule type" value="Genomic_DNA"/>
</dbReference>
<evidence type="ECO:0000313" key="2">
    <source>
        <dbReference type="Proteomes" id="UP000198282"/>
    </source>
</evidence>
<dbReference type="OrthoDB" id="3805175at2"/>
<dbReference type="AlphaFoldDB" id="A0A239DWW3"/>
<organism evidence="1 2">
    <name type="scientific">Streptosporangium subroseum</name>
    <dbReference type="NCBI Taxonomy" id="106412"/>
    <lineage>
        <taxon>Bacteria</taxon>
        <taxon>Bacillati</taxon>
        <taxon>Actinomycetota</taxon>
        <taxon>Actinomycetes</taxon>
        <taxon>Streptosporangiales</taxon>
        <taxon>Streptosporangiaceae</taxon>
        <taxon>Streptosporangium</taxon>
    </lineage>
</organism>
<dbReference type="RefSeq" id="WP_089207082.1">
    <property type="nucleotide sequence ID" value="NZ_FZOD01000008.1"/>
</dbReference>
<evidence type="ECO:0008006" key="3">
    <source>
        <dbReference type="Google" id="ProtNLM"/>
    </source>
</evidence>